<sequence>MGAESAAHARTWPTWPGEGGGVGAAAVSGAAARRDRREEGDGSDRWAPPVGDPERGGSGAAWAAGLGLGLRPAQQGGGKEKGKWADGPFDKKEEKERKKEKEKEKGFFPGINNIACSILIVLAPSRALPWPHHLSPPSPSLSPAPATSSRTSHHDRAPSGCSIATLGLAVVSPPLHRVLCTGRRRHHFPRLRDAVLISGLTSSSPEARRSGLLVGVQYLTSSGRLLFLAGEPAYAAVSSLGTVTSPFTPPCPRFCRNAAAAPASPSSSSTSPPAAPSAVPVRRPTSSSPPSASQWQGRPWPRLPSTRTPLAFIVTTPPVFVVVLLSFPVALVVGPPFVKPIAFAARVSSSVQQPRRRLHPRLRVVKPYAGRVSSSSKDRRRSRPLAVISVIPVRLRCPFTVVVPTPRRVVVRISPSLPRPRSFCVALCPLCGCRPWYPCTGVGSRSCVRVVTVFVCPLGSRVVSTCAARVVSSGVRLSATRLG</sequence>
<evidence type="ECO:0000313" key="3">
    <source>
        <dbReference type="Proteomes" id="UP000000763"/>
    </source>
</evidence>
<reference evidence="3" key="1">
    <citation type="journal article" date="2005" name="Nature">
        <title>The map-based sequence of the rice genome.</title>
        <authorList>
            <consortium name="International rice genome sequencing project (IRGSP)"/>
            <person name="Matsumoto T."/>
            <person name="Wu J."/>
            <person name="Kanamori H."/>
            <person name="Katayose Y."/>
            <person name="Fujisawa M."/>
            <person name="Namiki N."/>
            <person name="Mizuno H."/>
            <person name="Yamamoto K."/>
            <person name="Antonio B.A."/>
            <person name="Baba T."/>
            <person name="Sakata K."/>
            <person name="Nagamura Y."/>
            <person name="Aoki H."/>
            <person name="Arikawa K."/>
            <person name="Arita K."/>
            <person name="Bito T."/>
            <person name="Chiden Y."/>
            <person name="Fujitsuka N."/>
            <person name="Fukunaka R."/>
            <person name="Hamada M."/>
            <person name="Harada C."/>
            <person name="Hayashi A."/>
            <person name="Hijishita S."/>
            <person name="Honda M."/>
            <person name="Hosokawa S."/>
            <person name="Ichikawa Y."/>
            <person name="Idonuma A."/>
            <person name="Iijima M."/>
            <person name="Ikeda M."/>
            <person name="Ikeno M."/>
            <person name="Ito K."/>
            <person name="Ito S."/>
            <person name="Ito T."/>
            <person name="Ito Y."/>
            <person name="Ito Y."/>
            <person name="Iwabuchi A."/>
            <person name="Kamiya K."/>
            <person name="Karasawa W."/>
            <person name="Kurita K."/>
            <person name="Katagiri S."/>
            <person name="Kikuta A."/>
            <person name="Kobayashi H."/>
            <person name="Kobayashi N."/>
            <person name="Machita K."/>
            <person name="Maehara T."/>
            <person name="Masukawa M."/>
            <person name="Mizubayashi T."/>
            <person name="Mukai Y."/>
            <person name="Nagasaki H."/>
            <person name="Nagata Y."/>
            <person name="Naito S."/>
            <person name="Nakashima M."/>
            <person name="Nakama Y."/>
            <person name="Nakamichi Y."/>
            <person name="Nakamura M."/>
            <person name="Meguro A."/>
            <person name="Negishi M."/>
            <person name="Ohta I."/>
            <person name="Ohta T."/>
            <person name="Okamoto M."/>
            <person name="Ono N."/>
            <person name="Saji S."/>
            <person name="Sakaguchi M."/>
            <person name="Sakai K."/>
            <person name="Shibata M."/>
            <person name="Shimokawa T."/>
            <person name="Song J."/>
            <person name="Takazaki Y."/>
            <person name="Terasawa K."/>
            <person name="Tsugane M."/>
            <person name="Tsuji K."/>
            <person name="Ueda S."/>
            <person name="Waki K."/>
            <person name="Yamagata H."/>
            <person name="Yamamoto M."/>
            <person name="Yamamoto S."/>
            <person name="Yamane H."/>
            <person name="Yoshiki S."/>
            <person name="Yoshihara R."/>
            <person name="Yukawa K."/>
            <person name="Zhong H."/>
            <person name="Yano M."/>
            <person name="Yuan Q."/>
            <person name="Ouyang S."/>
            <person name="Liu J."/>
            <person name="Jones K.M."/>
            <person name="Gansberger K."/>
            <person name="Moffat K."/>
            <person name="Hill J."/>
            <person name="Bera J."/>
            <person name="Fadrosh D."/>
            <person name="Jin S."/>
            <person name="Johri S."/>
            <person name="Kim M."/>
            <person name="Overton L."/>
            <person name="Reardon M."/>
            <person name="Tsitrin T."/>
            <person name="Vuong H."/>
            <person name="Weaver B."/>
            <person name="Ciecko A."/>
            <person name="Tallon L."/>
            <person name="Jackson J."/>
            <person name="Pai G."/>
            <person name="Aken S.V."/>
            <person name="Utterback T."/>
            <person name="Reidmuller S."/>
            <person name="Feldblyum T."/>
            <person name="Hsiao J."/>
            <person name="Zismann V."/>
            <person name="Iobst S."/>
            <person name="de Vazeille A.R."/>
            <person name="Buell C.R."/>
            <person name="Ying K."/>
            <person name="Li Y."/>
            <person name="Lu T."/>
            <person name="Huang Y."/>
            <person name="Zhao Q."/>
            <person name="Feng Q."/>
            <person name="Zhang L."/>
            <person name="Zhu J."/>
            <person name="Weng Q."/>
            <person name="Mu J."/>
            <person name="Lu Y."/>
            <person name="Fan D."/>
            <person name="Liu Y."/>
            <person name="Guan J."/>
            <person name="Zhang Y."/>
            <person name="Yu S."/>
            <person name="Liu X."/>
            <person name="Zhang Y."/>
            <person name="Hong G."/>
            <person name="Han B."/>
            <person name="Choisne N."/>
            <person name="Demange N."/>
            <person name="Orjeda G."/>
            <person name="Samain S."/>
            <person name="Cattolico L."/>
            <person name="Pelletier E."/>
            <person name="Couloux A."/>
            <person name="Segurens B."/>
            <person name="Wincker P."/>
            <person name="D'Hont A."/>
            <person name="Scarpelli C."/>
            <person name="Weissenbach J."/>
            <person name="Salanoubat M."/>
            <person name="Quetier F."/>
            <person name="Yu Y."/>
            <person name="Kim H.R."/>
            <person name="Rambo T."/>
            <person name="Currie J."/>
            <person name="Collura K."/>
            <person name="Luo M."/>
            <person name="Yang T."/>
            <person name="Ammiraju J.S.S."/>
            <person name="Engler F."/>
            <person name="Soderlund C."/>
            <person name="Wing R.A."/>
            <person name="Palmer L.E."/>
            <person name="de la Bastide M."/>
            <person name="Spiegel L."/>
            <person name="Nascimento L."/>
            <person name="Zutavern T."/>
            <person name="O'Shaughnessy A."/>
            <person name="Dike S."/>
            <person name="Dedhia N."/>
            <person name="Preston R."/>
            <person name="Balija V."/>
            <person name="McCombie W.R."/>
            <person name="Chow T."/>
            <person name="Chen H."/>
            <person name="Chung M."/>
            <person name="Chen C."/>
            <person name="Shaw J."/>
            <person name="Wu H."/>
            <person name="Hsiao K."/>
            <person name="Chao Y."/>
            <person name="Chu M."/>
            <person name="Cheng C."/>
            <person name="Hour A."/>
            <person name="Lee P."/>
            <person name="Lin S."/>
            <person name="Lin Y."/>
            <person name="Liou J."/>
            <person name="Liu S."/>
            <person name="Hsing Y."/>
            <person name="Raghuvanshi S."/>
            <person name="Mohanty A."/>
            <person name="Bharti A.K."/>
            <person name="Gaur A."/>
            <person name="Gupta V."/>
            <person name="Kumar D."/>
            <person name="Ravi V."/>
            <person name="Vij S."/>
            <person name="Kapur A."/>
            <person name="Khurana P."/>
            <person name="Khurana P."/>
            <person name="Khurana J.P."/>
            <person name="Tyagi A.K."/>
            <person name="Gaikwad K."/>
            <person name="Singh A."/>
            <person name="Dalal V."/>
            <person name="Srivastava S."/>
            <person name="Dixit A."/>
            <person name="Pal A.K."/>
            <person name="Ghazi I.A."/>
            <person name="Yadav M."/>
            <person name="Pandit A."/>
            <person name="Bhargava A."/>
            <person name="Sureshbabu K."/>
            <person name="Batra K."/>
            <person name="Sharma T.R."/>
            <person name="Mohapatra T."/>
            <person name="Singh N.K."/>
            <person name="Messing J."/>
            <person name="Nelson A.B."/>
            <person name="Fuks G."/>
            <person name="Kavchok S."/>
            <person name="Keizer G."/>
            <person name="Linton E."/>
            <person name="Llaca V."/>
            <person name="Song R."/>
            <person name="Tanyolac B."/>
            <person name="Young S."/>
            <person name="Ho-Il K."/>
            <person name="Hahn J.H."/>
            <person name="Sangsakoo G."/>
            <person name="Vanavichit A."/>
            <person name="de Mattos Luiz.A.T."/>
            <person name="Zimmer P.D."/>
            <person name="Malone G."/>
            <person name="Dellagostin O."/>
            <person name="de Oliveira A.C."/>
            <person name="Bevan M."/>
            <person name="Bancroft I."/>
            <person name="Minx P."/>
            <person name="Cordum H."/>
            <person name="Wilson R."/>
            <person name="Cheng Z."/>
            <person name="Jin W."/>
            <person name="Jiang J."/>
            <person name="Leong S.A."/>
            <person name="Iwama H."/>
            <person name="Gojobori T."/>
            <person name="Itoh T."/>
            <person name="Niimura Y."/>
            <person name="Fujii Y."/>
            <person name="Habara T."/>
            <person name="Sakai H."/>
            <person name="Sato Y."/>
            <person name="Wilson G."/>
            <person name="Kumar K."/>
            <person name="McCouch S."/>
            <person name="Juretic N."/>
            <person name="Hoen D."/>
            <person name="Wright S."/>
            <person name="Bruskiewich R."/>
            <person name="Bureau T."/>
            <person name="Miyao A."/>
            <person name="Hirochika H."/>
            <person name="Nishikawa T."/>
            <person name="Kadowaki K."/>
            <person name="Sugiura M."/>
            <person name="Burr B."/>
            <person name="Sasaki T."/>
        </authorList>
    </citation>
    <scope>NUCLEOTIDE SEQUENCE [LARGE SCALE GENOMIC DNA]</scope>
    <source>
        <strain evidence="3">cv. Nipponbare</strain>
    </source>
</reference>
<feature type="region of interest" description="Disordered" evidence="1">
    <location>
        <begin position="134"/>
        <end position="157"/>
    </location>
</feature>
<feature type="compositionally biased region" description="Basic and acidic residues" evidence="1">
    <location>
        <begin position="32"/>
        <end position="44"/>
    </location>
</feature>
<feature type="region of interest" description="Disordered" evidence="1">
    <location>
        <begin position="262"/>
        <end position="300"/>
    </location>
</feature>
<organism evidence="2 3">
    <name type="scientific">Oryza sativa subsp. japonica</name>
    <name type="common">Rice</name>
    <dbReference type="NCBI Taxonomy" id="39947"/>
    <lineage>
        <taxon>Eukaryota</taxon>
        <taxon>Viridiplantae</taxon>
        <taxon>Streptophyta</taxon>
        <taxon>Embryophyta</taxon>
        <taxon>Tracheophyta</taxon>
        <taxon>Spermatophyta</taxon>
        <taxon>Magnoliopsida</taxon>
        <taxon>Liliopsida</taxon>
        <taxon>Poales</taxon>
        <taxon>Poaceae</taxon>
        <taxon>BOP clade</taxon>
        <taxon>Oryzoideae</taxon>
        <taxon>Oryzeae</taxon>
        <taxon>Oryzinae</taxon>
        <taxon>Oryza</taxon>
        <taxon>Oryza sativa</taxon>
    </lineage>
</organism>
<name>Q8S790_ORYSJ</name>
<protein>
    <submittedName>
        <fullName evidence="2">Uncharacterized protein</fullName>
    </submittedName>
</protein>
<evidence type="ECO:0000313" key="2">
    <source>
        <dbReference type="EMBL" id="AAM08794.1"/>
    </source>
</evidence>
<dbReference type="EMBL" id="AC090486">
    <property type="protein sequence ID" value="AAM08794.1"/>
    <property type="molecule type" value="Genomic_DNA"/>
</dbReference>
<dbReference type="AlphaFoldDB" id="Q8S790"/>
<feature type="compositionally biased region" description="Basic and acidic residues" evidence="1">
    <location>
        <begin position="78"/>
        <end position="104"/>
    </location>
</feature>
<feature type="region of interest" description="Disordered" evidence="1">
    <location>
        <begin position="1"/>
        <end position="104"/>
    </location>
</feature>
<feature type="compositionally biased region" description="Low complexity" evidence="1">
    <location>
        <begin position="60"/>
        <end position="74"/>
    </location>
</feature>
<accession>Q8S790</accession>
<dbReference type="Proteomes" id="UP000000763">
    <property type="component" value="Chromosome 10"/>
</dbReference>
<reference evidence="3" key="2">
    <citation type="journal article" date="2008" name="Nucleic Acids Res.">
        <title>The rice annotation project database (RAP-DB): 2008 update.</title>
        <authorList>
            <consortium name="The rice annotation project (RAP)"/>
        </authorList>
    </citation>
    <scope>GENOME REANNOTATION</scope>
    <source>
        <strain evidence="3">cv. Nipponbare</strain>
    </source>
</reference>
<gene>
    <name evidence="2" type="primary">OSJNBa0093I09.6</name>
</gene>
<feature type="compositionally biased region" description="Low complexity" evidence="1">
    <location>
        <begin position="262"/>
        <end position="293"/>
    </location>
</feature>
<proteinExistence type="predicted"/>
<evidence type="ECO:0000256" key="1">
    <source>
        <dbReference type="SAM" id="MobiDB-lite"/>
    </source>
</evidence>